<keyword evidence="3" id="KW-1185">Reference proteome</keyword>
<reference evidence="2 3" key="1">
    <citation type="journal article" date="2020" name="Genome Biol. Evol.">
        <title>A new high-quality draft genome assembly of the Chinese cordyceps Ophiocordyceps sinensis.</title>
        <authorList>
            <person name="Shu R."/>
            <person name="Zhang J."/>
            <person name="Meng Q."/>
            <person name="Zhang H."/>
            <person name="Zhou G."/>
            <person name="Li M."/>
            <person name="Wu P."/>
            <person name="Zhao Y."/>
            <person name="Chen C."/>
            <person name="Qin Q."/>
        </authorList>
    </citation>
    <scope>NUCLEOTIDE SEQUENCE [LARGE SCALE GENOMIC DNA]</scope>
    <source>
        <strain evidence="2 3">IOZ07</strain>
    </source>
</reference>
<comment type="caution">
    <text evidence="2">The sequence shown here is derived from an EMBL/GenBank/DDBJ whole genome shotgun (WGS) entry which is preliminary data.</text>
</comment>
<dbReference type="AlphaFoldDB" id="A0A8H4PW77"/>
<dbReference type="EMBL" id="JAAVMX010000003">
    <property type="protein sequence ID" value="KAF4511598.1"/>
    <property type="molecule type" value="Genomic_DNA"/>
</dbReference>
<name>A0A8H4PW77_9HYPO</name>
<accession>A0A8H4PW77</accession>
<dbReference type="Proteomes" id="UP000557566">
    <property type="component" value="Unassembled WGS sequence"/>
</dbReference>
<organism evidence="2 3">
    <name type="scientific">Ophiocordyceps sinensis</name>
    <dbReference type="NCBI Taxonomy" id="72228"/>
    <lineage>
        <taxon>Eukaryota</taxon>
        <taxon>Fungi</taxon>
        <taxon>Dikarya</taxon>
        <taxon>Ascomycota</taxon>
        <taxon>Pezizomycotina</taxon>
        <taxon>Sordariomycetes</taxon>
        <taxon>Hypocreomycetidae</taxon>
        <taxon>Hypocreales</taxon>
        <taxon>Ophiocordycipitaceae</taxon>
        <taxon>Ophiocordyceps</taxon>
    </lineage>
</organism>
<feature type="region of interest" description="Disordered" evidence="1">
    <location>
        <begin position="1"/>
        <end position="35"/>
    </location>
</feature>
<protein>
    <submittedName>
        <fullName evidence="2">Uncharacterized protein</fullName>
    </submittedName>
</protein>
<feature type="compositionally biased region" description="Basic and acidic residues" evidence="1">
    <location>
        <begin position="1"/>
        <end position="13"/>
    </location>
</feature>
<sequence length="194" mass="21212">MHPEATGCQEHKANKWNLRPDSVKPDAAAEQACNPQRTRTLTQRHDWRCLLTAPCEPGPLPRRGGAMGMESVAVYSVDELPALRIMEARLDPRQPMSSRNDSKQRLNPCLVSNNMALLKSPSPLMSPPWGQLGFKQGAALLDMEITPRVDEAQQVRPSQLQGDVVKGIETMPDPDPVAAALGFDHVPGHGQGLD</sequence>
<proteinExistence type="predicted"/>
<evidence type="ECO:0000256" key="1">
    <source>
        <dbReference type="SAM" id="MobiDB-lite"/>
    </source>
</evidence>
<evidence type="ECO:0000313" key="2">
    <source>
        <dbReference type="EMBL" id="KAF4511598.1"/>
    </source>
</evidence>
<gene>
    <name evidence="2" type="ORF">G6O67_003379</name>
</gene>
<evidence type="ECO:0000313" key="3">
    <source>
        <dbReference type="Proteomes" id="UP000557566"/>
    </source>
</evidence>